<accession>A0A9D3WNC6</accession>
<dbReference type="EMBL" id="JAIQCV010000001">
    <property type="protein sequence ID" value="KAH1131678.1"/>
    <property type="molecule type" value="Genomic_DNA"/>
</dbReference>
<feature type="signal peptide" evidence="1">
    <location>
        <begin position="1"/>
        <end position="27"/>
    </location>
</feature>
<evidence type="ECO:0000256" key="1">
    <source>
        <dbReference type="SAM" id="SignalP"/>
    </source>
</evidence>
<protein>
    <submittedName>
        <fullName evidence="2">Uncharacterized protein</fullName>
    </submittedName>
</protein>
<comment type="caution">
    <text evidence="2">The sequence shown here is derived from an EMBL/GenBank/DDBJ whole genome shotgun (WGS) entry which is preliminary data.</text>
</comment>
<reference evidence="2 3" key="1">
    <citation type="journal article" date="2021" name="Plant Biotechnol. J.">
        <title>Multi-omics assisted identification of the key and species-specific regulatory components of drought-tolerant mechanisms in Gossypium stocksii.</title>
        <authorList>
            <person name="Yu D."/>
            <person name="Ke L."/>
            <person name="Zhang D."/>
            <person name="Wu Y."/>
            <person name="Sun Y."/>
            <person name="Mei J."/>
            <person name="Sun J."/>
            <person name="Sun Y."/>
        </authorList>
    </citation>
    <scope>NUCLEOTIDE SEQUENCE [LARGE SCALE GENOMIC DNA]</scope>
    <source>
        <strain evidence="3">cv. E1</strain>
        <tissue evidence="2">Leaf</tissue>
    </source>
</reference>
<feature type="chain" id="PRO_5038723567" evidence="1">
    <location>
        <begin position="28"/>
        <end position="106"/>
    </location>
</feature>
<name>A0A9D3WNC6_9ROSI</name>
<dbReference type="Proteomes" id="UP000828251">
    <property type="component" value="Unassembled WGS sequence"/>
</dbReference>
<keyword evidence="1" id="KW-0732">Signal</keyword>
<gene>
    <name evidence="2" type="ORF">J1N35_003056</name>
</gene>
<sequence>MKKYVIIITQVCVFRHLLLWMRDYTLCEKLNTKCSLNVCLVRWKSGGIREREKGKKIFFECLVGKKSERKENKRVVIFHPNVLKLNLLNWNVEIKENGREVYAGSN</sequence>
<organism evidence="2 3">
    <name type="scientific">Gossypium stocksii</name>
    <dbReference type="NCBI Taxonomy" id="47602"/>
    <lineage>
        <taxon>Eukaryota</taxon>
        <taxon>Viridiplantae</taxon>
        <taxon>Streptophyta</taxon>
        <taxon>Embryophyta</taxon>
        <taxon>Tracheophyta</taxon>
        <taxon>Spermatophyta</taxon>
        <taxon>Magnoliopsida</taxon>
        <taxon>eudicotyledons</taxon>
        <taxon>Gunneridae</taxon>
        <taxon>Pentapetalae</taxon>
        <taxon>rosids</taxon>
        <taxon>malvids</taxon>
        <taxon>Malvales</taxon>
        <taxon>Malvaceae</taxon>
        <taxon>Malvoideae</taxon>
        <taxon>Gossypium</taxon>
    </lineage>
</organism>
<keyword evidence="3" id="KW-1185">Reference proteome</keyword>
<evidence type="ECO:0000313" key="2">
    <source>
        <dbReference type="EMBL" id="KAH1131678.1"/>
    </source>
</evidence>
<dbReference type="AlphaFoldDB" id="A0A9D3WNC6"/>
<proteinExistence type="predicted"/>
<evidence type="ECO:0000313" key="3">
    <source>
        <dbReference type="Proteomes" id="UP000828251"/>
    </source>
</evidence>